<comment type="caution">
    <text evidence="1">The sequence shown here is derived from an EMBL/GenBank/DDBJ whole genome shotgun (WGS) entry which is preliminary data.</text>
</comment>
<dbReference type="EMBL" id="RCHU02000019">
    <property type="protein sequence ID" value="KAL3564633.1"/>
    <property type="molecule type" value="Genomic_DNA"/>
</dbReference>
<protein>
    <submittedName>
        <fullName evidence="1">Uncharacterized protein</fullName>
    </submittedName>
</protein>
<sequence>MLLPEELNSYKVNGYVNTISWQRRYLRTEVNLQQLQIHGLEENTQKRVYIKLLQLQPCTLPAEIIQLPNLEKLYLENNRLSVLPPELGELKSLKILAVDYNTVPRIGKSFVGKGTWEADLQCVSPSTNMTNASTRSCRYYYCWFPW</sequence>
<evidence type="ECO:0000313" key="1">
    <source>
        <dbReference type="EMBL" id="KAL3564633.1"/>
    </source>
</evidence>
<dbReference type="Proteomes" id="UP000309997">
    <property type="component" value="Unassembled WGS sequence"/>
</dbReference>
<accession>A0ACC4AFM9</accession>
<proteinExistence type="predicted"/>
<keyword evidence="2" id="KW-1185">Reference proteome</keyword>
<organism evidence="1 2">
    <name type="scientific">Populus alba</name>
    <name type="common">White poplar</name>
    <dbReference type="NCBI Taxonomy" id="43335"/>
    <lineage>
        <taxon>Eukaryota</taxon>
        <taxon>Viridiplantae</taxon>
        <taxon>Streptophyta</taxon>
        <taxon>Embryophyta</taxon>
        <taxon>Tracheophyta</taxon>
        <taxon>Spermatophyta</taxon>
        <taxon>Magnoliopsida</taxon>
        <taxon>eudicotyledons</taxon>
        <taxon>Gunneridae</taxon>
        <taxon>Pentapetalae</taxon>
        <taxon>rosids</taxon>
        <taxon>fabids</taxon>
        <taxon>Malpighiales</taxon>
        <taxon>Salicaceae</taxon>
        <taxon>Saliceae</taxon>
        <taxon>Populus</taxon>
    </lineage>
</organism>
<name>A0ACC4AFM9_POPAL</name>
<gene>
    <name evidence="1" type="ORF">D5086_032679</name>
</gene>
<evidence type="ECO:0000313" key="2">
    <source>
        <dbReference type="Proteomes" id="UP000309997"/>
    </source>
</evidence>
<reference evidence="1 2" key="1">
    <citation type="journal article" date="2024" name="Plant Biotechnol. J.">
        <title>Genome and CRISPR/Cas9 system of a widespread forest tree (Populus alba) in the world.</title>
        <authorList>
            <person name="Liu Y.J."/>
            <person name="Jiang P.F."/>
            <person name="Han X.M."/>
            <person name="Li X.Y."/>
            <person name="Wang H.M."/>
            <person name="Wang Y.J."/>
            <person name="Wang X.X."/>
            <person name="Zeng Q.Y."/>
        </authorList>
    </citation>
    <scope>NUCLEOTIDE SEQUENCE [LARGE SCALE GENOMIC DNA]</scope>
    <source>
        <strain evidence="2">cv. PAL-ZL1</strain>
    </source>
</reference>